<keyword evidence="1" id="KW-1133">Transmembrane helix</keyword>
<accession>A0ABN2P711</accession>
<protein>
    <submittedName>
        <fullName evidence="2">Uncharacterized protein</fullName>
    </submittedName>
</protein>
<keyword evidence="1" id="KW-0472">Membrane</keyword>
<sequence>MSGTFWEPQPEEDAPAAERKPLWAWAVAAIDLLIVAAVVPVVILVVVPFFVVFYVYLAQILVWVSPLLLAANAVLFGWAFRRKFAGMTALAILSVLFVLLSALVLVLWGAPITVFGLTF</sequence>
<name>A0ABN2P711_9MICC</name>
<dbReference type="Proteomes" id="UP001500784">
    <property type="component" value="Unassembled WGS sequence"/>
</dbReference>
<proteinExistence type="predicted"/>
<dbReference type="EMBL" id="BAAALV010000002">
    <property type="protein sequence ID" value="GAA1914263.1"/>
    <property type="molecule type" value="Genomic_DNA"/>
</dbReference>
<feature type="transmembrane region" description="Helical" evidence="1">
    <location>
        <begin position="22"/>
        <end position="54"/>
    </location>
</feature>
<feature type="transmembrane region" description="Helical" evidence="1">
    <location>
        <begin position="87"/>
        <end position="110"/>
    </location>
</feature>
<organism evidence="2 3">
    <name type="scientific">Arthrobacter gandavensis</name>
    <dbReference type="NCBI Taxonomy" id="169960"/>
    <lineage>
        <taxon>Bacteria</taxon>
        <taxon>Bacillati</taxon>
        <taxon>Actinomycetota</taxon>
        <taxon>Actinomycetes</taxon>
        <taxon>Micrococcales</taxon>
        <taxon>Micrococcaceae</taxon>
        <taxon>Arthrobacter</taxon>
    </lineage>
</organism>
<gene>
    <name evidence="2" type="ORF">GCM10009688_18990</name>
</gene>
<comment type="caution">
    <text evidence="2">The sequence shown here is derived from an EMBL/GenBank/DDBJ whole genome shotgun (WGS) entry which is preliminary data.</text>
</comment>
<keyword evidence="3" id="KW-1185">Reference proteome</keyword>
<reference evidence="2 3" key="1">
    <citation type="journal article" date="2019" name="Int. J. Syst. Evol. Microbiol.">
        <title>The Global Catalogue of Microorganisms (GCM) 10K type strain sequencing project: providing services to taxonomists for standard genome sequencing and annotation.</title>
        <authorList>
            <consortium name="The Broad Institute Genomics Platform"/>
            <consortium name="The Broad Institute Genome Sequencing Center for Infectious Disease"/>
            <person name="Wu L."/>
            <person name="Ma J."/>
        </authorList>
    </citation>
    <scope>NUCLEOTIDE SEQUENCE [LARGE SCALE GENOMIC DNA]</scope>
    <source>
        <strain evidence="2 3">JCM 13316</strain>
    </source>
</reference>
<feature type="transmembrane region" description="Helical" evidence="1">
    <location>
        <begin position="60"/>
        <end position="80"/>
    </location>
</feature>
<evidence type="ECO:0000313" key="2">
    <source>
        <dbReference type="EMBL" id="GAA1914263.1"/>
    </source>
</evidence>
<dbReference type="RefSeq" id="WP_152226904.1">
    <property type="nucleotide sequence ID" value="NZ_BAAALV010000002.1"/>
</dbReference>
<evidence type="ECO:0000313" key="3">
    <source>
        <dbReference type="Proteomes" id="UP001500784"/>
    </source>
</evidence>
<evidence type="ECO:0000256" key="1">
    <source>
        <dbReference type="SAM" id="Phobius"/>
    </source>
</evidence>
<keyword evidence="1" id="KW-0812">Transmembrane</keyword>